<evidence type="ECO:0000256" key="3">
    <source>
        <dbReference type="RuleBase" id="RU000363"/>
    </source>
</evidence>
<evidence type="ECO:0000313" key="5">
    <source>
        <dbReference type="Proteomes" id="UP000297693"/>
    </source>
</evidence>
<dbReference type="GO" id="GO:0016491">
    <property type="term" value="F:oxidoreductase activity"/>
    <property type="evidence" value="ECO:0007669"/>
    <property type="project" value="UniProtKB-KW"/>
</dbReference>
<dbReference type="GO" id="GO:0016020">
    <property type="term" value="C:membrane"/>
    <property type="evidence" value="ECO:0007669"/>
    <property type="project" value="TreeGrafter"/>
</dbReference>
<name>A0A4R9K855_9LEPT</name>
<evidence type="ECO:0000313" key="4">
    <source>
        <dbReference type="EMBL" id="TGL61857.1"/>
    </source>
</evidence>
<dbReference type="Gene3D" id="3.40.50.720">
    <property type="entry name" value="NAD(P)-binding Rossmann-like Domain"/>
    <property type="match status" value="1"/>
</dbReference>
<dbReference type="InterPro" id="IPR020904">
    <property type="entry name" value="Sc_DH/Rdtase_CS"/>
</dbReference>
<comment type="caution">
    <text evidence="4">The sequence shown here is derived from an EMBL/GenBank/DDBJ whole genome shotgun (WGS) entry which is preliminary data.</text>
</comment>
<dbReference type="PRINTS" id="PR00080">
    <property type="entry name" value="SDRFAMILY"/>
</dbReference>
<reference evidence="4" key="1">
    <citation type="journal article" date="2019" name="PLoS Negl. Trop. Dis.">
        <title>Revisiting the worldwide diversity of Leptospira species in the environment.</title>
        <authorList>
            <person name="Vincent A.T."/>
            <person name="Schiettekatte O."/>
            <person name="Bourhy P."/>
            <person name="Veyrier F.J."/>
            <person name="Picardeau M."/>
        </authorList>
    </citation>
    <scope>NUCLEOTIDE SEQUENCE [LARGE SCALE GENOMIC DNA]</scope>
    <source>
        <strain evidence="4">201702476</strain>
    </source>
</reference>
<dbReference type="InterPro" id="IPR036291">
    <property type="entry name" value="NAD(P)-bd_dom_sf"/>
</dbReference>
<dbReference type="Pfam" id="PF00106">
    <property type="entry name" value="adh_short"/>
    <property type="match status" value="1"/>
</dbReference>
<dbReference type="EMBL" id="RQGD01000014">
    <property type="protein sequence ID" value="TGL61857.1"/>
    <property type="molecule type" value="Genomic_DNA"/>
</dbReference>
<dbReference type="SUPFAM" id="SSF51735">
    <property type="entry name" value="NAD(P)-binding Rossmann-fold domains"/>
    <property type="match status" value="1"/>
</dbReference>
<dbReference type="PANTHER" id="PTHR44196">
    <property type="entry name" value="DEHYDROGENASE/REDUCTASE SDR FAMILY MEMBER 7B"/>
    <property type="match status" value="1"/>
</dbReference>
<dbReference type="RefSeq" id="WP_135622795.1">
    <property type="nucleotide sequence ID" value="NZ_RQGD01000014.1"/>
</dbReference>
<accession>A0A4R9K855</accession>
<dbReference type="InterPro" id="IPR002347">
    <property type="entry name" value="SDR_fam"/>
</dbReference>
<protein>
    <submittedName>
        <fullName evidence="4">SDR family oxidoreductase</fullName>
    </submittedName>
</protein>
<dbReference type="NCBIfam" id="NF004825">
    <property type="entry name" value="PRK06181.1"/>
    <property type="match status" value="1"/>
</dbReference>
<gene>
    <name evidence="4" type="ORF">EHQ58_04385</name>
</gene>
<dbReference type="PROSITE" id="PS00061">
    <property type="entry name" value="ADH_SHORT"/>
    <property type="match status" value="1"/>
</dbReference>
<keyword evidence="2" id="KW-0560">Oxidoreductase</keyword>
<proteinExistence type="inferred from homology"/>
<keyword evidence="5" id="KW-1185">Reference proteome</keyword>
<dbReference type="OrthoDB" id="9793345at2"/>
<dbReference type="PANTHER" id="PTHR44196:SF1">
    <property type="entry name" value="DEHYDROGENASE_REDUCTASE SDR FAMILY MEMBER 7B"/>
    <property type="match status" value="1"/>
</dbReference>
<comment type="similarity">
    <text evidence="1 3">Belongs to the short-chain dehydrogenases/reductases (SDR) family.</text>
</comment>
<dbReference type="AlphaFoldDB" id="A0A4R9K855"/>
<evidence type="ECO:0000256" key="1">
    <source>
        <dbReference type="ARBA" id="ARBA00006484"/>
    </source>
</evidence>
<dbReference type="PRINTS" id="PR00081">
    <property type="entry name" value="GDHRDH"/>
</dbReference>
<sequence length="265" mass="28643">MYWKNKVVWVTGASSGIGEALVKELAKSGALIILSSRNEKELKRVGAEAGLTNQTSLILPLDLEKYKLLGKAVPLALKKWGHVDVLINNGGVSQRDLAENTSIAVTEKIMAINFFGTVALTSALYPHMKSRKMGKIAVISSIAGKVGTRMRTTYCASKHALQGYFDGLRAEAYHDGIQVSIICPGYIKTKISNNALLGNGKSQNKMDDGIASGLDVTETAKRILNGVEKGKDEVIISRPKEKLATYLKRFAPGLLAKILRSAKVT</sequence>
<evidence type="ECO:0000256" key="2">
    <source>
        <dbReference type="ARBA" id="ARBA00023002"/>
    </source>
</evidence>
<organism evidence="4 5">
    <name type="scientific">Leptospira ognonensis</name>
    <dbReference type="NCBI Taxonomy" id="2484945"/>
    <lineage>
        <taxon>Bacteria</taxon>
        <taxon>Pseudomonadati</taxon>
        <taxon>Spirochaetota</taxon>
        <taxon>Spirochaetia</taxon>
        <taxon>Leptospirales</taxon>
        <taxon>Leptospiraceae</taxon>
        <taxon>Leptospira</taxon>
    </lineage>
</organism>
<dbReference type="CDD" id="cd05332">
    <property type="entry name" value="11beta-HSD1_like_SDR_c"/>
    <property type="match status" value="1"/>
</dbReference>
<dbReference type="Proteomes" id="UP000297693">
    <property type="component" value="Unassembled WGS sequence"/>
</dbReference>